<keyword evidence="3" id="KW-1185">Reference proteome</keyword>
<dbReference type="InterPro" id="IPR029058">
    <property type="entry name" value="AB_hydrolase_fold"/>
</dbReference>
<proteinExistence type="predicted"/>
<reference evidence="3" key="3">
    <citation type="journal article" date="2019" name="Int. J. Syst. Evol. Microbiol.">
        <title>The Global Catalogue of Microorganisms (GCM) 10K type strain sequencing project: providing services to taxonomists for standard genome sequencing and annotation.</title>
        <authorList>
            <consortium name="The Broad Institute Genomics Platform"/>
            <consortium name="The Broad Institute Genome Sequencing Center for Infectious Disease"/>
            <person name="Wu L."/>
            <person name="Ma J."/>
        </authorList>
    </citation>
    <scope>NUCLEOTIDE SEQUENCE [LARGE SCALE GENOMIC DNA]</scope>
    <source>
        <strain evidence="3">CGMCC 1.8884</strain>
    </source>
</reference>
<dbReference type="Proteomes" id="UP000630135">
    <property type="component" value="Unassembled WGS sequence"/>
</dbReference>
<dbReference type="InterPro" id="IPR000801">
    <property type="entry name" value="Esterase-like"/>
</dbReference>
<evidence type="ECO:0008006" key="5">
    <source>
        <dbReference type="Google" id="ProtNLM"/>
    </source>
</evidence>
<dbReference type="AlphaFoldDB" id="A0AAV4K2C9"/>
<dbReference type="Proteomes" id="UP000652720">
    <property type="component" value="Unassembled WGS sequence"/>
</dbReference>
<comment type="caution">
    <text evidence="1">The sequence shown here is derived from an EMBL/GenBank/DDBJ whole genome shotgun (WGS) entry which is preliminary data.</text>
</comment>
<dbReference type="SUPFAM" id="SSF53474">
    <property type="entry name" value="alpha/beta-Hydrolases"/>
    <property type="match status" value="1"/>
</dbReference>
<accession>A0AAV4K2C9</accession>
<dbReference type="Pfam" id="PF00756">
    <property type="entry name" value="Esterase"/>
    <property type="match status" value="1"/>
</dbReference>
<evidence type="ECO:0000313" key="4">
    <source>
        <dbReference type="Proteomes" id="UP000652720"/>
    </source>
</evidence>
<dbReference type="InterPro" id="IPR050583">
    <property type="entry name" value="Mycobacterial_A85_antigen"/>
</dbReference>
<protein>
    <recommendedName>
        <fullName evidence="5">Alpha/beta hydrolase</fullName>
    </recommendedName>
</protein>
<name>A0AAV4K2C9_9DEIO</name>
<dbReference type="Gene3D" id="3.40.50.1820">
    <property type="entry name" value="alpha/beta hydrolase"/>
    <property type="match status" value="1"/>
</dbReference>
<reference evidence="1" key="2">
    <citation type="journal article" date="2014" name="Int. J. Syst. Evol. Microbiol.">
        <title>Complete genome sequence of Corynebacterium casei LMG S-19264T (=DSM 44701T), isolated from a smear-ripened cheese.</title>
        <authorList>
            <consortium name="US DOE Joint Genome Institute (JGI-PGF)"/>
            <person name="Walter F."/>
            <person name="Albersmeier A."/>
            <person name="Kalinowski J."/>
            <person name="Ruckert C."/>
        </authorList>
    </citation>
    <scope>NUCLEOTIDE SEQUENCE</scope>
    <source>
        <strain evidence="1">CGMCC 1.8885</strain>
    </source>
</reference>
<reference evidence="2" key="1">
    <citation type="journal article" date="2014" name="Int. J. Syst. Evol. Microbiol.">
        <title>Complete genome of a new Firmicutes species belonging to the dominant human colonic microbiota ('Ruminococcus bicirculans') reveals two chromosomes and a selective capacity to utilize plant glucans.</title>
        <authorList>
            <consortium name="NISC Comparative Sequencing Program"/>
            <person name="Wegmann U."/>
            <person name="Louis P."/>
            <person name="Goesmann A."/>
            <person name="Henrissat B."/>
            <person name="Duncan S.H."/>
            <person name="Flint H.J."/>
        </authorList>
    </citation>
    <scope>NUCLEOTIDE SEQUENCE</scope>
    <source>
        <strain evidence="2">CGMCC 1.8884</strain>
    </source>
</reference>
<dbReference type="PANTHER" id="PTHR48098">
    <property type="entry name" value="ENTEROCHELIN ESTERASE-RELATED"/>
    <property type="match status" value="1"/>
</dbReference>
<dbReference type="EMBL" id="BMLZ01000002">
    <property type="protein sequence ID" value="GGP28577.1"/>
    <property type="molecule type" value="Genomic_DNA"/>
</dbReference>
<reference evidence="1" key="4">
    <citation type="submission" date="2023-08" db="EMBL/GenBank/DDBJ databases">
        <authorList>
            <person name="Sun Q."/>
            <person name="Zhou Y."/>
        </authorList>
    </citation>
    <scope>NUCLEOTIDE SEQUENCE</scope>
    <source>
        <strain evidence="2">CGMCC 1.8884</strain>
        <strain evidence="1">CGMCC 1.8885</strain>
    </source>
</reference>
<dbReference type="EMBL" id="BMMA01000002">
    <property type="protein sequence ID" value="GGI72851.1"/>
    <property type="molecule type" value="Genomic_DNA"/>
</dbReference>
<evidence type="ECO:0000313" key="1">
    <source>
        <dbReference type="EMBL" id="GGI72851.1"/>
    </source>
</evidence>
<sequence>MPFAFELNNFDPVADEYLDWIRETLKPELTRRFGPVAPARTALAGSSFGGLITLYAGLRDPGEYGTWGVLSPAIWPADFALRRWMSGRSDPQARVWLDMGDHEGPDLKGAAEIVKLTHALAADLSPLVREVQVTIGQGHWHDEAAWRARLPAFLRWWVKGSGSA</sequence>
<evidence type="ECO:0000313" key="3">
    <source>
        <dbReference type="Proteomes" id="UP000630135"/>
    </source>
</evidence>
<evidence type="ECO:0000313" key="2">
    <source>
        <dbReference type="EMBL" id="GGP28577.1"/>
    </source>
</evidence>
<dbReference type="PANTHER" id="PTHR48098:SF6">
    <property type="entry name" value="FERRI-BACILLIBACTIN ESTERASE BESA"/>
    <property type="match status" value="1"/>
</dbReference>
<organism evidence="1 4">
    <name type="scientific">Deinococcus wulumuqiensis</name>
    <dbReference type="NCBI Taxonomy" id="980427"/>
    <lineage>
        <taxon>Bacteria</taxon>
        <taxon>Thermotogati</taxon>
        <taxon>Deinococcota</taxon>
        <taxon>Deinococci</taxon>
        <taxon>Deinococcales</taxon>
        <taxon>Deinococcaceae</taxon>
        <taxon>Deinococcus</taxon>
    </lineage>
</organism>
<gene>
    <name evidence="2" type="ORF">GCM10008021_02280</name>
    <name evidence="1" type="ORF">GCM10010914_03530</name>
</gene>